<dbReference type="OrthoDB" id="307818at2759"/>
<evidence type="ECO:0008006" key="7">
    <source>
        <dbReference type="Google" id="ProtNLM"/>
    </source>
</evidence>
<dbReference type="InParanoid" id="A0CSZ4"/>
<gene>
    <name evidence="5" type="ORF">GSPATT00038929001</name>
</gene>
<dbReference type="AlphaFoldDB" id="A0CSZ4"/>
<feature type="transmembrane region" description="Helical" evidence="4">
    <location>
        <begin position="912"/>
        <end position="934"/>
    </location>
</feature>
<organism evidence="5 6">
    <name type="scientific">Paramecium tetraurelia</name>
    <dbReference type="NCBI Taxonomy" id="5888"/>
    <lineage>
        <taxon>Eukaryota</taxon>
        <taxon>Sar</taxon>
        <taxon>Alveolata</taxon>
        <taxon>Ciliophora</taxon>
        <taxon>Intramacronucleata</taxon>
        <taxon>Oligohymenophorea</taxon>
        <taxon>Peniculida</taxon>
        <taxon>Parameciidae</taxon>
        <taxon>Paramecium</taxon>
    </lineage>
</organism>
<evidence type="ECO:0000256" key="3">
    <source>
        <dbReference type="ARBA" id="ARBA00023157"/>
    </source>
</evidence>
<dbReference type="NCBIfam" id="TIGR02232">
    <property type="entry name" value="myxo_disulf_rpt"/>
    <property type="match status" value="2"/>
</dbReference>
<feature type="transmembrane region" description="Helical" evidence="4">
    <location>
        <begin position="760"/>
        <end position="781"/>
    </location>
</feature>
<keyword evidence="2" id="KW-0677">Repeat</keyword>
<evidence type="ECO:0000313" key="6">
    <source>
        <dbReference type="Proteomes" id="UP000000600"/>
    </source>
</evidence>
<accession>A0CSZ4</accession>
<keyword evidence="6" id="KW-1185">Reference proteome</keyword>
<evidence type="ECO:0000313" key="5">
    <source>
        <dbReference type="EMBL" id="CAK73911.1"/>
    </source>
</evidence>
<evidence type="ECO:0000256" key="1">
    <source>
        <dbReference type="ARBA" id="ARBA00022729"/>
    </source>
</evidence>
<dbReference type="Pfam" id="PF13948">
    <property type="entry name" value="DUF4215"/>
    <property type="match status" value="4"/>
</dbReference>
<feature type="transmembrane region" description="Helical" evidence="4">
    <location>
        <begin position="873"/>
        <end position="892"/>
    </location>
</feature>
<dbReference type="InterPro" id="IPR011936">
    <property type="entry name" value="Myxo_disulph_rpt"/>
</dbReference>
<dbReference type="HOGENOM" id="CLU_304119_0_0_1"/>
<evidence type="ECO:0000256" key="2">
    <source>
        <dbReference type="ARBA" id="ARBA00022737"/>
    </source>
</evidence>
<keyword evidence="3" id="KW-1015">Disulfide bond</keyword>
<dbReference type="InterPro" id="IPR009030">
    <property type="entry name" value="Growth_fac_rcpt_cys_sf"/>
</dbReference>
<dbReference type="EMBL" id="CT868167">
    <property type="protein sequence ID" value="CAK73911.1"/>
    <property type="molecule type" value="Genomic_DNA"/>
</dbReference>
<protein>
    <recommendedName>
        <fullName evidence="7">Insulin-like growth factor binding protein, N-terminal</fullName>
    </recommendedName>
</protein>
<dbReference type="Proteomes" id="UP000000600">
    <property type="component" value="Unassembled WGS sequence"/>
</dbReference>
<dbReference type="GeneID" id="5027094"/>
<name>A0CSZ4_PARTE</name>
<keyword evidence="4" id="KW-1133">Transmembrane helix</keyword>
<sequence>MSGIQFHYTINSQPKKTERIQNNLNLKEDQNWIDNYYTDIISVREKVEYSDNDIKELKILFHCDNNQYNTITAFCGIKNMFISILKPIQDDDIDLFEQVQNDGITSVDEDYDDANLIPFDGCFNCKYSGEQLCQFFVKSQCLLMPELQSSLISIHHSKIAYMSLGLYEDQFINCEIFVQELCLQCKYGYYMNSINNLCESICGDQIIQGLEQCDDGNVDNYDGCSHCQLIQYEDCKMLETCAVCYYGKCIKCNDGFTLEIDKCISICGDSLISQQEECDNPNEQGCNDCQIQKGYVCHGPTYSICKTCGIYCSECQSINQLDLKCNYCMPGFYPVLDNCFQCDINCITCKDQSNLCTSCYRNDCELCESIPGYYTDYQNKICIAICGDGIVAKEEEDCDDGNLEDGDGCDSECRIELSENFIEKLQIWQFNHNGAYDLSLNQSEYTLVLNCQDPIIIIDGMKTTDFIYNITAQNNICNIQFQFFKSIFKQNTIHIALTFSFLQNRLLLEKNIQTINFIIQPTEQIVMNQNEKQQAEQISNAQTTFNFIFLILIPVSIILRLYDYLWAVLEILSWVNNFYFLNVHYPFNVEMFFLNSDWSSFVAFPTYQGLNQPDCSYYFQAPQKFQNKGIDPLFFNNIQIPFIFIFITFILYGINFIILQFFNAIKQFRQKNHSQIIHKHFSIFNLQVQKKTQHSLVQQPQLQTKTQIQINGFLKQIINGLIIMDKELKNKLKQTLSLCLLDITLAIMLQITFSKKQQNIIVDLNQFFAVISVSIILFQIYQQYKTLNLHILLAENKQYKEQFEVYYENVNTKESFGYYFKFFGLIRKILYIFFMVYYYNIPIFQTSLCFVSTSVGVMFILYKNPYNTKKEFYFQLISELSLSLILLIAVIFSINDTKEIAFIQQIKVNLGWAVISFVLLAIFIQLFGLTYGLITDFYYGILRIQDYIQNLNTNQIEQKDNKILDQTNSQNNLVIQDG</sequence>
<dbReference type="RefSeq" id="XP_001441308.1">
    <property type="nucleotide sequence ID" value="XM_001441271.1"/>
</dbReference>
<dbReference type="SUPFAM" id="SSF57184">
    <property type="entry name" value="Growth factor receptor domain"/>
    <property type="match status" value="1"/>
</dbReference>
<proteinExistence type="predicted"/>
<dbReference type="PANTHER" id="PTHR38934">
    <property type="entry name" value="HYPHALLY REGULATED CELL WALL PROTEIN 1"/>
    <property type="match status" value="1"/>
</dbReference>
<dbReference type="PANTHER" id="PTHR38934:SF6">
    <property type="entry name" value="CHROMOSOME UNDETERMINED SCAFFOLD_176, WHOLE GENOME SHOTGUN SEQUENCE"/>
    <property type="match status" value="1"/>
</dbReference>
<evidence type="ECO:0000256" key="4">
    <source>
        <dbReference type="SAM" id="Phobius"/>
    </source>
</evidence>
<dbReference type="OMA" id="QFHYTIN"/>
<dbReference type="KEGG" id="ptm:GSPATT00038929001"/>
<reference evidence="5 6" key="1">
    <citation type="journal article" date="2006" name="Nature">
        <title>Global trends of whole-genome duplications revealed by the ciliate Paramecium tetraurelia.</title>
        <authorList>
            <consortium name="Genoscope"/>
            <person name="Aury J.-M."/>
            <person name="Jaillon O."/>
            <person name="Duret L."/>
            <person name="Noel B."/>
            <person name="Jubin C."/>
            <person name="Porcel B.M."/>
            <person name="Segurens B."/>
            <person name="Daubin V."/>
            <person name="Anthouard V."/>
            <person name="Aiach N."/>
            <person name="Arnaiz O."/>
            <person name="Billaut A."/>
            <person name="Beisson J."/>
            <person name="Blanc I."/>
            <person name="Bouhouche K."/>
            <person name="Camara F."/>
            <person name="Duharcourt S."/>
            <person name="Guigo R."/>
            <person name="Gogendeau D."/>
            <person name="Katinka M."/>
            <person name="Keller A.-M."/>
            <person name="Kissmehl R."/>
            <person name="Klotz C."/>
            <person name="Koll F."/>
            <person name="Le Moue A."/>
            <person name="Lepere C."/>
            <person name="Malinsky S."/>
            <person name="Nowacki M."/>
            <person name="Nowak J.K."/>
            <person name="Plattner H."/>
            <person name="Poulain J."/>
            <person name="Ruiz F."/>
            <person name="Serrano V."/>
            <person name="Zagulski M."/>
            <person name="Dessen P."/>
            <person name="Betermier M."/>
            <person name="Weissenbach J."/>
            <person name="Scarpelli C."/>
            <person name="Schachter V."/>
            <person name="Sperling L."/>
            <person name="Meyer E."/>
            <person name="Cohen J."/>
            <person name="Wincker P."/>
        </authorList>
    </citation>
    <scope>NUCLEOTIDE SEQUENCE [LARGE SCALE GENOMIC DNA]</scope>
    <source>
        <strain evidence="5 6">Stock d4-2</strain>
    </source>
</reference>
<feature type="transmembrane region" description="Helical" evidence="4">
    <location>
        <begin position="638"/>
        <end position="662"/>
    </location>
</feature>
<keyword evidence="4" id="KW-0472">Membrane</keyword>
<keyword evidence="1" id="KW-0732">Signal</keyword>
<keyword evidence="4" id="KW-0812">Transmembrane</keyword>
<dbReference type="STRING" id="5888.A0CSZ4"/>